<protein>
    <submittedName>
        <fullName evidence="2">Homeodomain transcription factor HD1</fullName>
    </submittedName>
</protein>
<feature type="region of interest" description="Disordered" evidence="1">
    <location>
        <begin position="95"/>
        <end position="114"/>
    </location>
</feature>
<gene>
    <name evidence="2" type="primary">HD1</name>
</gene>
<dbReference type="EMBL" id="HM143855">
    <property type="protein sequence ID" value="ADM24767.1"/>
    <property type="molecule type" value="Genomic_DNA"/>
</dbReference>
<keyword evidence="2" id="KW-0371">Homeobox</keyword>
<accession>E0YNP9</accession>
<dbReference type="GO" id="GO:0003677">
    <property type="term" value="F:DNA binding"/>
    <property type="evidence" value="ECO:0007669"/>
    <property type="project" value="UniProtKB-KW"/>
</dbReference>
<proteinExistence type="predicted"/>
<evidence type="ECO:0000313" key="2">
    <source>
        <dbReference type="EMBL" id="ADM24767.1"/>
    </source>
</evidence>
<name>E0YNP9_9BASI</name>
<reference evidence="2" key="1">
    <citation type="journal article" date="2010" name="PLoS Genet.">
        <title>A deviation from the bipolar-tetrapolar mating paradigm in an early diverged basidiomycete.</title>
        <authorList>
            <person name="Coelho M.A."/>
            <person name="Sampaio J.P."/>
            <person name="Goncalves P."/>
        </authorList>
    </citation>
    <scope>NUCLEOTIDE SEQUENCE</scope>
    <source>
        <strain evidence="2">PYCC 4777</strain>
    </source>
</reference>
<sequence>MATIDERVAGELSVCESLYLKAVASGNVGPAVDHCARFFSRAAVALQAEQLSSRTASEIARFAACVRDLSETLARLETVCDGAVRDSVRQSQVVLSRPASSASSPPPEPPADDQALCAPYREYFVAHFAYPYPS</sequence>
<dbReference type="AlphaFoldDB" id="E0YNP9"/>
<organism evidence="2">
    <name type="scientific">Rhodotorula babjevae</name>
    <dbReference type="NCBI Taxonomy" id="86837"/>
    <lineage>
        <taxon>Eukaryota</taxon>
        <taxon>Fungi</taxon>
        <taxon>Dikarya</taxon>
        <taxon>Basidiomycota</taxon>
        <taxon>Pucciniomycotina</taxon>
        <taxon>Microbotryomycetes</taxon>
        <taxon>Sporidiobolales</taxon>
        <taxon>Sporidiobolaceae</taxon>
        <taxon>Rhodotorula</taxon>
    </lineage>
</organism>
<evidence type="ECO:0000256" key="1">
    <source>
        <dbReference type="SAM" id="MobiDB-lite"/>
    </source>
</evidence>
<feature type="non-terminal residue" evidence="2">
    <location>
        <position position="134"/>
    </location>
</feature>